<evidence type="ECO:0000256" key="7">
    <source>
        <dbReference type="HAMAP-Rule" id="MF_00116"/>
    </source>
</evidence>
<feature type="binding site" evidence="7">
    <location>
        <begin position="99"/>
        <end position="101"/>
    </location>
    <ligand>
        <name>substrate</name>
    </ligand>
</feature>
<comment type="pathway">
    <text evidence="7">Pyrimidine metabolism; dUMP biosynthesis; dUMP from dCTP (dUTP route): step 2/2.</text>
</comment>
<evidence type="ECO:0000313" key="11">
    <source>
        <dbReference type="Proteomes" id="UP000192917"/>
    </source>
</evidence>
<gene>
    <name evidence="7" type="primary">dut</name>
    <name evidence="10" type="ORF">SAMN05428998_101634</name>
</gene>
<dbReference type="Gene3D" id="2.70.40.10">
    <property type="match status" value="1"/>
</dbReference>
<dbReference type="GO" id="GO:0004170">
    <property type="term" value="F:dUTP diphosphatase activity"/>
    <property type="evidence" value="ECO:0007669"/>
    <property type="project" value="UniProtKB-UniRule"/>
</dbReference>
<feature type="binding site" evidence="7">
    <location>
        <position position="95"/>
    </location>
    <ligand>
        <name>substrate</name>
    </ligand>
</feature>
<evidence type="ECO:0000256" key="1">
    <source>
        <dbReference type="ARBA" id="ARBA00006581"/>
    </source>
</evidence>
<dbReference type="InterPro" id="IPR029054">
    <property type="entry name" value="dUTPase-like"/>
</dbReference>
<evidence type="ECO:0000256" key="5">
    <source>
        <dbReference type="ARBA" id="ARBA00023080"/>
    </source>
</evidence>
<evidence type="ECO:0000256" key="6">
    <source>
        <dbReference type="ARBA" id="ARBA00047686"/>
    </source>
</evidence>
<comment type="function">
    <text evidence="7">This enzyme is involved in nucleotide metabolism: it produces dUMP, the immediate precursor of thymidine nucleotides and it decreases the intracellular concentration of dUTP so that uracil cannot be incorporated into DNA.</text>
</comment>
<reference evidence="10 11" key="1">
    <citation type="submission" date="2017-04" db="EMBL/GenBank/DDBJ databases">
        <authorList>
            <person name="Afonso C.L."/>
            <person name="Miller P.J."/>
            <person name="Scott M.A."/>
            <person name="Spackman E."/>
            <person name="Goraichik I."/>
            <person name="Dimitrov K.M."/>
            <person name="Suarez D.L."/>
            <person name="Swayne D.E."/>
        </authorList>
    </citation>
    <scope>NUCLEOTIDE SEQUENCE [LARGE SCALE GENOMIC DNA]</scope>
    <source>
        <strain evidence="10 11">USBA 355</strain>
    </source>
</reference>
<dbReference type="STRING" id="560819.SAMN05428998_101634"/>
<dbReference type="InterPro" id="IPR008181">
    <property type="entry name" value="dUTPase"/>
</dbReference>
<evidence type="ECO:0000256" key="2">
    <source>
        <dbReference type="ARBA" id="ARBA00022723"/>
    </source>
</evidence>
<comment type="catalytic activity">
    <reaction evidence="6 7">
        <text>dUTP + H2O = dUMP + diphosphate + H(+)</text>
        <dbReference type="Rhea" id="RHEA:10248"/>
        <dbReference type="ChEBI" id="CHEBI:15377"/>
        <dbReference type="ChEBI" id="CHEBI:15378"/>
        <dbReference type="ChEBI" id="CHEBI:33019"/>
        <dbReference type="ChEBI" id="CHEBI:61555"/>
        <dbReference type="ChEBI" id="CHEBI:246422"/>
        <dbReference type="EC" id="3.6.1.23"/>
    </reaction>
</comment>
<evidence type="ECO:0000259" key="9">
    <source>
        <dbReference type="Pfam" id="PF00692"/>
    </source>
</evidence>
<evidence type="ECO:0000256" key="4">
    <source>
        <dbReference type="ARBA" id="ARBA00022842"/>
    </source>
</evidence>
<dbReference type="PANTHER" id="PTHR11241:SF0">
    <property type="entry name" value="DEOXYURIDINE 5'-TRIPHOSPHATE NUCLEOTIDOHYDROLASE"/>
    <property type="match status" value="1"/>
</dbReference>
<dbReference type="AlphaFoldDB" id="A0A1Y6BAZ9"/>
<dbReference type="CDD" id="cd07557">
    <property type="entry name" value="trimeric_dUTPase"/>
    <property type="match status" value="1"/>
</dbReference>
<dbReference type="Proteomes" id="UP000192917">
    <property type="component" value="Unassembled WGS sequence"/>
</dbReference>
<dbReference type="GO" id="GO:0046081">
    <property type="term" value="P:dUTP catabolic process"/>
    <property type="evidence" value="ECO:0007669"/>
    <property type="project" value="InterPro"/>
</dbReference>
<feature type="binding site" evidence="7">
    <location>
        <begin position="82"/>
        <end position="84"/>
    </location>
    <ligand>
        <name>substrate</name>
    </ligand>
</feature>
<dbReference type="GO" id="GO:0006226">
    <property type="term" value="P:dUMP biosynthetic process"/>
    <property type="evidence" value="ECO:0007669"/>
    <property type="project" value="UniProtKB-UniRule"/>
</dbReference>
<dbReference type="SUPFAM" id="SSF51283">
    <property type="entry name" value="dUTPase-like"/>
    <property type="match status" value="1"/>
</dbReference>
<dbReference type="RefSeq" id="WP_085120956.1">
    <property type="nucleotide sequence ID" value="NZ_FWZX01000001.1"/>
</dbReference>
<keyword evidence="5 7" id="KW-0546">Nucleotide metabolism</keyword>
<dbReference type="EMBL" id="FWZX01000001">
    <property type="protein sequence ID" value="SME94019.1"/>
    <property type="molecule type" value="Genomic_DNA"/>
</dbReference>
<dbReference type="Pfam" id="PF00692">
    <property type="entry name" value="dUTPase"/>
    <property type="match status" value="1"/>
</dbReference>
<dbReference type="NCBIfam" id="NF001862">
    <property type="entry name" value="PRK00601.1"/>
    <property type="match status" value="1"/>
</dbReference>
<comment type="similarity">
    <text evidence="1 7">Belongs to the dUTPase family.</text>
</comment>
<dbReference type="HAMAP" id="MF_00116">
    <property type="entry name" value="dUTPase_bact"/>
    <property type="match status" value="1"/>
</dbReference>
<proteinExistence type="inferred from homology"/>
<keyword evidence="2 7" id="KW-0479">Metal-binding</keyword>
<dbReference type="FunFam" id="2.70.40.10:FF:000002">
    <property type="entry name" value="dUTP diphosphatase"/>
    <property type="match status" value="1"/>
</dbReference>
<protein>
    <recommendedName>
        <fullName evidence="7">Deoxyuridine 5'-triphosphate nucleotidohydrolase</fullName>
        <shortName evidence="7">dUTPase</shortName>
        <ecNumber evidence="7">3.6.1.23</ecNumber>
    </recommendedName>
    <alternativeName>
        <fullName evidence="7">dUTP pyrophosphatase</fullName>
    </alternativeName>
</protein>
<feature type="region of interest" description="Disordered" evidence="8">
    <location>
        <begin position="150"/>
        <end position="175"/>
    </location>
</feature>
<comment type="cofactor">
    <cofactor evidence="7">
        <name>Mg(2+)</name>
        <dbReference type="ChEBI" id="CHEBI:18420"/>
    </cofactor>
</comment>
<comment type="caution">
    <text evidence="7">Lacks conserved residue(s) required for the propagation of feature annotation.</text>
</comment>
<keyword evidence="3 7" id="KW-0378">Hydrolase</keyword>
<evidence type="ECO:0000256" key="8">
    <source>
        <dbReference type="SAM" id="MobiDB-lite"/>
    </source>
</evidence>
<dbReference type="EC" id="3.6.1.23" evidence="7"/>
<name>A0A1Y6BAZ9_9PROT</name>
<feature type="domain" description="dUTPase-like" evidence="9">
    <location>
        <begin position="32"/>
        <end position="161"/>
    </location>
</feature>
<keyword evidence="4 7" id="KW-0460">Magnesium</keyword>
<keyword evidence="11" id="KW-1185">Reference proteome</keyword>
<evidence type="ECO:0000313" key="10">
    <source>
        <dbReference type="EMBL" id="SME94019.1"/>
    </source>
</evidence>
<dbReference type="GO" id="GO:0000287">
    <property type="term" value="F:magnesium ion binding"/>
    <property type="evidence" value="ECO:0007669"/>
    <property type="project" value="UniProtKB-UniRule"/>
</dbReference>
<accession>A0A1Y6BAZ9</accession>
<dbReference type="InterPro" id="IPR036157">
    <property type="entry name" value="dUTPase-like_sf"/>
</dbReference>
<dbReference type="PANTHER" id="PTHR11241">
    <property type="entry name" value="DEOXYURIDINE 5'-TRIPHOSPHATE NUCLEOTIDOHYDROLASE"/>
    <property type="match status" value="1"/>
</dbReference>
<dbReference type="InterPro" id="IPR033704">
    <property type="entry name" value="dUTPase_trimeric"/>
</dbReference>
<evidence type="ECO:0000256" key="3">
    <source>
        <dbReference type="ARBA" id="ARBA00022801"/>
    </source>
</evidence>
<dbReference type="NCBIfam" id="TIGR00576">
    <property type="entry name" value="dut"/>
    <property type="match status" value="1"/>
</dbReference>
<organism evidence="10 11">
    <name type="scientific">Tistlia consotensis USBA 355</name>
    <dbReference type="NCBI Taxonomy" id="560819"/>
    <lineage>
        <taxon>Bacteria</taxon>
        <taxon>Pseudomonadati</taxon>
        <taxon>Pseudomonadota</taxon>
        <taxon>Alphaproteobacteria</taxon>
        <taxon>Rhodospirillales</taxon>
        <taxon>Rhodovibrionaceae</taxon>
        <taxon>Tistlia</taxon>
    </lineage>
</organism>
<sequence length="175" mass="18023">MTDGPSSVTHRGPVGSVEVAIQRLPHGEGLALPAYATELSAGLDLPAAVEAPLTLEPGAWAAVPTGFAIALPPGTEAQVRPRSGLALRHAITLLNSPGTIDADYRGEIKVILINHGRDPFVLRRGERIAQLVVAPYLQAAWRPADRLEETARGTGGFGSTGVGATSTGHSPDGSG</sequence>
<dbReference type="UniPathway" id="UPA00610">
    <property type="reaction ID" value="UER00666"/>
</dbReference>